<dbReference type="PANTHER" id="PTHR11808">
    <property type="entry name" value="TRANS-SULFURATION ENZYME FAMILY MEMBER"/>
    <property type="match status" value="1"/>
</dbReference>
<evidence type="ECO:0000256" key="4">
    <source>
        <dbReference type="PIRSR" id="PIRSR001434-2"/>
    </source>
</evidence>
<dbReference type="FunFam" id="3.90.1150.10:FF:000033">
    <property type="entry name" value="Cystathionine gamma-synthase"/>
    <property type="match status" value="1"/>
</dbReference>
<evidence type="ECO:0000313" key="7">
    <source>
        <dbReference type="Proteomes" id="UP001142175"/>
    </source>
</evidence>
<dbReference type="GO" id="GO:0016765">
    <property type="term" value="F:transferase activity, transferring alkyl or aryl (other than methyl) groups"/>
    <property type="evidence" value="ECO:0007669"/>
    <property type="project" value="UniProtKB-UniRule"/>
</dbReference>
<dbReference type="AlphaFoldDB" id="A0A9X2P8R2"/>
<dbReference type="InterPro" id="IPR015422">
    <property type="entry name" value="PyrdxlP-dep_Trfase_small"/>
</dbReference>
<dbReference type="Gene3D" id="3.90.1150.10">
    <property type="entry name" value="Aspartate Aminotransferase, domain 1"/>
    <property type="match status" value="1"/>
</dbReference>
<dbReference type="GO" id="GO:0071268">
    <property type="term" value="P:homocysteine biosynthetic process"/>
    <property type="evidence" value="ECO:0007669"/>
    <property type="project" value="InterPro"/>
</dbReference>
<dbReference type="EMBL" id="JANSUY010000005">
    <property type="protein sequence ID" value="MCR9015284.1"/>
    <property type="molecule type" value="Genomic_DNA"/>
</dbReference>
<dbReference type="GO" id="GO:0030170">
    <property type="term" value="F:pyridoxal phosphate binding"/>
    <property type="evidence" value="ECO:0007669"/>
    <property type="project" value="UniProtKB-UniRule"/>
</dbReference>
<proteinExistence type="inferred from homology"/>
<dbReference type="Gene3D" id="3.40.640.10">
    <property type="entry name" value="Type I PLP-dependent aspartate aminotransferase-like (Major domain)"/>
    <property type="match status" value="1"/>
</dbReference>
<dbReference type="FunFam" id="3.40.640.10:FF:000046">
    <property type="entry name" value="Cystathionine gamma-lyase"/>
    <property type="match status" value="1"/>
</dbReference>
<dbReference type="GO" id="GO:0008483">
    <property type="term" value="F:transaminase activity"/>
    <property type="evidence" value="ECO:0007669"/>
    <property type="project" value="UniProtKB-KW"/>
</dbReference>
<dbReference type="GO" id="GO:0016846">
    <property type="term" value="F:carbon-sulfur lyase activity"/>
    <property type="evidence" value="ECO:0007669"/>
    <property type="project" value="TreeGrafter"/>
</dbReference>
<evidence type="ECO:0000256" key="5">
    <source>
        <dbReference type="RuleBase" id="RU362118"/>
    </source>
</evidence>
<dbReference type="InterPro" id="IPR015424">
    <property type="entry name" value="PyrdxlP-dep_Trfase"/>
</dbReference>
<dbReference type="SUPFAM" id="SSF53383">
    <property type="entry name" value="PLP-dependent transferases"/>
    <property type="match status" value="1"/>
</dbReference>
<dbReference type="Proteomes" id="UP001142175">
    <property type="component" value="Unassembled WGS sequence"/>
</dbReference>
<evidence type="ECO:0000256" key="3">
    <source>
        <dbReference type="HAMAP-Rule" id="MF_02056"/>
    </source>
</evidence>
<reference evidence="6" key="1">
    <citation type="submission" date="2022-08" db="EMBL/GenBank/DDBJ databases">
        <authorList>
            <person name="Zhang D."/>
        </authorList>
    </citation>
    <scope>NUCLEOTIDE SEQUENCE</scope>
    <source>
        <strain evidence="6">XJ19-11</strain>
    </source>
</reference>
<feature type="modified residue" description="N6-(pyridoxal phosphate)lysine" evidence="3 4">
    <location>
        <position position="204"/>
    </location>
</feature>
<dbReference type="RefSeq" id="WP_258423141.1">
    <property type="nucleotide sequence ID" value="NZ_JANSUY010000005.1"/>
</dbReference>
<dbReference type="Pfam" id="PF01053">
    <property type="entry name" value="Cys_Met_Meta_PP"/>
    <property type="match status" value="1"/>
</dbReference>
<accession>A0A9X2P8R2</accession>
<comment type="similarity">
    <text evidence="3">Belongs to the trans-sulfuration enzymes family. MetZ subfamily.</text>
</comment>
<dbReference type="InterPro" id="IPR006234">
    <property type="entry name" value="O-succ-hSer_sulfhydrylase"/>
</dbReference>
<keyword evidence="2 3" id="KW-0663">Pyridoxal phosphate</keyword>
<dbReference type="EC" id="2.5.1.-" evidence="3"/>
<keyword evidence="3" id="KW-0808">Transferase</keyword>
<dbReference type="CDD" id="cd00614">
    <property type="entry name" value="CGS_like"/>
    <property type="match status" value="1"/>
</dbReference>
<dbReference type="GO" id="GO:0019346">
    <property type="term" value="P:transsulfuration"/>
    <property type="evidence" value="ECO:0007669"/>
    <property type="project" value="InterPro"/>
</dbReference>
<dbReference type="PIRSF" id="PIRSF001434">
    <property type="entry name" value="CGS"/>
    <property type="match status" value="1"/>
</dbReference>
<sequence length="389" mass="43115">MSRFETDAIRINASKSIQREHSSPIYLTSSFTFDSAEEARQMFAEEIEGNIYSRYSNPNSSDLIQKVCAAEGTESGIATSSGMAAMFGSIASLLQQGDHILASRSLFGSTHQLLTRIFPKWGITSTYGDISDFQHWDKLIQPNTKMLFIETPSNPGLEIIDLEWAGKFAAAHNLILVVDNCFATPYLQQPAKWGAHIVTHSATKYIDGQGRVLGGLILGKKELIKEVEFFTRQTGPSISPFNAWILSKSMETLAVRMDRHCENALKVASYFEGNTEIDFVKYPFLPSHPQYELAKKQMKQGGGIITMTLKGGLARSQKFIDSLEMVSITPNLGDSRSIITHPASTTHSKLSVEERAKVGISDGLVRLSVGLEHYEDIIQDVERALEKSK</sequence>
<comment type="cofactor">
    <cofactor evidence="1 3 5">
        <name>pyridoxal 5'-phosphate</name>
        <dbReference type="ChEBI" id="CHEBI:597326"/>
    </cofactor>
</comment>
<evidence type="ECO:0000256" key="1">
    <source>
        <dbReference type="ARBA" id="ARBA00001933"/>
    </source>
</evidence>
<protein>
    <recommendedName>
        <fullName evidence="3">O-succinylhomoserine sulfhydrylase</fullName>
        <shortName evidence="3">OSH sulfhydrylase</shortName>
        <shortName evidence="3">OSHS sulfhydrylase</shortName>
        <ecNumber evidence="3">2.5.1.-</ecNumber>
    </recommendedName>
</protein>
<keyword evidence="3" id="KW-0028">Amino-acid biosynthesis</keyword>
<dbReference type="HAMAP" id="MF_02056">
    <property type="entry name" value="MetZ"/>
    <property type="match status" value="1"/>
</dbReference>
<keyword evidence="6" id="KW-0032">Aminotransferase</keyword>
<gene>
    <name evidence="3" type="primary">metZ</name>
    <name evidence="6" type="ORF">NU887_09575</name>
</gene>
<dbReference type="GO" id="GO:0005737">
    <property type="term" value="C:cytoplasm"/>
    <property type="evidence" value="ECO:0007669"/>
    <property type="project" value="TreeGrafter"/>
</dbReference>
<comment type="subunit">
    <text evidence="3">Homotetramer.</text>
</comment>
<name>A0A9X2P8R2_9BACT</name>
<comment type="catalytic activity">
    <reaction evidence="3">
        <text>O-succinyl-L-homoserine + hydrogen sulfide = L-homocysteine + succinate</text>
        <dbReference type="Rhea" id="RHEA:27826"/>
        <dbReference type="ChEBI" id="CHEBI:29919"/>
        <dbReference type="ChEBI" id="CHEBI:30031"/>
        <dbReference type="ChEBI" id="CHEBI:57661"/>
        <dbReference type="ChEBI" id="CHEBI:58199"/>
    </reaction>
</comment>
<comment type="pathway">
    <text evidence="3">Amino-acid biosynthesis; L-methionine biosynthesis via de novo pathway; L-homocysteine from O-succinyl-L-homoserine: step 1/1.</text>
</comment>
<dbReference type="InterPro" id="IPR015421">
    <property type="entry name" value="PyrdxlP-dep_Trfase_major"/>
</dbReference>
<dbReference type="InterPro" id="IPR000277">
    <property type="entry name" value="Cys/Met-Metab_PyrdxlP-dep_enz"/>
</dbReference>
<keyword evidence="3" id="KW-0486">Methionine biosynthesis</keyword>
<comment type="function">
    <text evidence="3">Catalyzes the formation of L-homocysteine from O-succinyl-L-homoserine (OSHS) and hydrogen sulfide.</text>
</comment>
<comment type="caution">
    <text evidence="6">The sequence shown here is derived from an EMBL/GenBank/DDBJ whole genome shotgun (WGS) entry which is preliminary data.</text>
</comment>
<organism evidence="6 7">
    <name type="scientific">Aquiflexum gelatinilyticum</name>
    <dbReference type="NCBI Taxonomy" id="2961943"/>
    <lineage>
        <taxon>Bacteria</taxon>
        <taxon>Pseudomonadati</taxon>
        <taxon>Bacteroidota</taxon>
        <taxon>Cytophagia</taxon>
        <taxon>Cytophagales</taxon>
        <taxon>Cyclobacteriaceae</taxon>
        <taxon>Aquiflexum</taxon>
    </lineage>
</organism>
<evidence type="ECO:0000313" key="6">
    <source>
        <dbReference type="EMBL" id="MCR9015284.1"/>
    </source>
</evidence>
<dbReference type="PANTHER" id="PTHR11808:SF80">
    <property type="entry name" value="CYSTATHIONINE GAMMA-LYASE"/>
    <property type="match status" value="1"/>
</dbReference>
<evidence type="ECO:0000256" key="2">
    <source>
        <dbReference type="ARBA" id="ARBA00022898"/>
    </source>
</evidence>
<keyword evidence="7" id="KW-1185">Reference proteome</keyword>
<dbReference type="GO" id="GO:0071266">
    <property type="term" value="P:'de novo' L-methionine biosynthetic process"/>
    <property type="evidence" value="ECO:0007669"/>
    <property type="project" value="UniProtKB-UniRule"/>
</dbReference>